<organism evidence="2 3">
    <name type="scientific">Araneus ventricosus</name>
    <name type="common">Orbweaver spider</name>
    <name type="synonym">Epeira ventricosa</name>
    <dbReference type="NCBI Taxonomy" id="182803"/>
    <lineage>
        <taxon>Eukaryota</taxon>
        <taxon>Metazoa</taxon>
        <taxon>Ecdysozoa</taxon>
        <taxon>Arthropoda</taxon>
        <taxon>Chelicerata</taxon>
        <taxon>Arachnida</taxon>
        <taxon>Araneae</taxon>
        <taxon>Araneomorphae</taxon>
        <taxon>Entelegynae</taxon>
        <taxon>Araneoidea</taxon>
        <taxon>Araneidae</taxon>
        <taxon>Araneus</taxon>
    </lineage>
</organism>
<protein>
    <submittedName>
        <fullName evidence="2">Uncharacterized protein</fullName>
    </submittedName>
</protein>
<evidence type="ECO:0000313" key="2">
    <source>
        <dbReference type="EMBL" id="GBL96531.1"/>
    </source>
</evidence>
<gene>
    <name evidence="2" type="ORF">AVEN_229965_1</name>
</gene>
<feature type="compositionally biased region" description="Basic and acidic residues" evidence="1">
    <location>
        <begin position="19"/>
        <end position="28"/>
    </location>
</feature>
<feature type="region of interest" description="Disordered" evidence="1">
    <location>
        <begin position="1"/>
        <end position="52"/>
    </location>
</feature>
<reference evidence="2 3" key="1">
    <citation type="journal article" date="2019" name="Sci. Rep.">
        <title>Orb-weaving spider Araneus ventricosus genome elucidates the spidroin gene catalogue.</title>
        <authorList>
            <person name="Kono N."/>
            <person name="Nakamura H."/>
            <person name="Ohtoshi R."/>
            <person name="Moran D.A.P."/>
            <person name="Shinohara A."/>
            <person name="Yoshida Y."/>
            <person name="Fujiwara M."/>
            <person name="Mori M."/>
            <person name="Tomita M."/>
            <person name="Arakawa K."/>
        </authorList>
    </citation>
    <scope>NUCLEOTIDE SEQUENCE [LARGE SCALE GENOMIC DNA]</scope>
</reference>
<evidence type="ECO:0000313" key="3">
    <source>
        <dbReference type="Proteomes" id="UP000499080"/>
    </source>
</evidence>
<dbReference type="EMBL" id="BGPR01000121">
    <property type="protein sequence ID" value="GBL96531.1"/>
    <property type="molecule type" value="Genomic_DNA"/>
</dbReference>
<evidence type="ECO:0000256" key="1">
    <source>
        <dbReference type="SAM" id="MobiDB-lite"/>
    </source>
</evidence>
<sequence length="86" mass="9964">MAGPSAAERNSKSRAGQSETKKLEDKIKAKNGMRALRLKREGDKKLKKKKENEATKLRMQKMRVKKKVSLLRANTQLLEHIHHHKH</sequence>
<dbReference type="Proteomes" id="UP000499080">
    <property type="component" value="Unassembled WGS sequence"/>
</dbReference>
<proteinExistence type="predicted"/>
<dbReference type="AlphaFoldDB" id="A0A4Y2BW99"/>
<keyword evidence="3" id="KW-1185">Reference proteome</keyword>
<accession>A0A4Y2BW99</accession>
<name>A0A4Y2BW99_ARAVE</name>
<comment type="caution">
    <text evidence="2">The sequence shown here is derived from an EMBL/GenBank/DDBJ whole genome shotgun (WGS) entry which is preliminary data.</text>
</comment>
<feature type="compositionally biased region" description="Basic and acidic residues" evidence="1">
    <location>
        <begin position="38"/>
        <end position="52"/>
    </location>
</feature>